<dbReference type="PANTHER" id="PTHR32419">
    <property type="entry name" value="GLUTATHIONYL-HYDROQUINONE REDUCTASE"/>
    <property type="match status" value="1"/>
</dbReference>
<gene>
    <name evidence="3" type="ORF">U9M48_021519</name>
</gene>
<evidence type="ECO:0000313" key="4">
    <source>
        <dbReference type="Proteomes" id="UP001341281"/>
    </source>
</evidence>
<dbReference type="SUPFAM" id="SSF47616">
    <property type="entry name" value="GST C-terminal domain-like"/>
    <property type="match status" value="1"/>
</dbReference>
<dbReference type="InterPro" id="IPR040079">
    <property type="entry name" value="Glutathione_S-Trfase"/>
</dbReference>
<dbReference type="CDD" id="cd03190">
    <property type="entry name" value="GST_C_Omega_like"/>
    <property type="match status" value="1"/>
</dbReference>
<dbReference type="FunFam" id="1.20.1050.10:FF:000045">
    <property type="entry name" value="Glutathione S-transferase family protein"/>
    <property type="match status" value="1"/>
</dbReference>
<dbReference type="Pfam" id="PF13409">
    <property type="entry name" value="GST_N_2"/>
    <property type="match status" value="1"/>
</dbReference>
<dbReference type="EMBL" id="CP144749">
    <property type="protein sequence ID" value="WVZ73176.1"/>
    <property type="molecule type" value="Genomic_DNA"/>
</dbReference>
<dbReference type="FunFam" id="3.40.30.10:FF:000265">
    <property type="entry name" value="Glutathione S-transferase family protein"/>
    <property type="match status" value="1"/>
</dbReference>
<dbReference type="PROSITE" id="PS50405">
    <property type="entry name" value="GST_CTER"/>
    <property type="match status" value="1"/>
</dbReference>
<feature type="region of interest" description="Disordered" evidence="1">
    <location>
        <begin position="17"/>
        <end position="52"/>
    </location>
</feature>
<dbReference type="Proteomes" id="UP001341281">
    <property type="component" value="Chromosome 05"/>
</dbReference>
<accession>A0AAQ3WU24</accession>
<feature type="domain" description="GST C-terminal" evidence="2">
    <location>
        <begin position="247"/>
        <end position="376"/>
    </location>
</feature>
<evidence type="ECO:0000259" key="2">
    <source>
        <dbReference type="PROSITE" id="PS50405"/>
    </source>
</evidence>
<feature type="non-terminal residue" evidence="3">
    <location>
        <position position="1"/>
    </location>
</feature>
<dbReference type="SUPFAM" id="SSF52833">
    <property type="entry name" value="Thioredoxin-like"/>
    <property type="match status" value="1"/>
</dbReference>
<proteinExistence type="predicted"/>
<dbReference type="AlphaFoldDB" id="A0AAQ3WU24"/>
<dbReference type="Gene3D" id="3.40.30.10">
    <property type="entry name" value="Glutaredoxin"/>
    <property type="match status" value="1"/>
</dbReference>
<dbReference type="InterPro" id="IPR047047">
    <property type="entry name" value="GST_Omega-like_C"/>
</dbReference>
<dbReference type="InterPro" id="IPR036282">
    <property type="entry name" value="Glutathione-S-Trfase_C_sf"/>
</dbReference>
<dbReference type="InterPro" id="IPR004045">
    <property type="entry name" value="Glutathione_S-Trfase_N"/>
</dbReference>
<dbReference type="SFLD" id="SFLDS00019">
    <property type="entry name" value="Glutathione_Transferase_(cytos"/>
    <property type="match status" value="1"/>
</dbReference>
<feature type="compositionally biased region" description="Pro residues" evidence="1">
    <location>
        <begin position="36"/>
        <end position="52"/>
    </location>
</feature>
<dbReference type="SFLD" id="SFLDG01148">
    <property type="entry name" value="Xi_(cytGST)"/>
    <property type="match status" value="1"/>
</dbReference>
<dbReference type="GO" id="GO:0004364">
    <property type="term" value="F:glutathione transferase activity"/>
    <property type="evidence" value="ECO:0007669"/>
    <property type="project" value="InterPro"/>
</dbReference>
<reference evidence="3 4" key="1">
    <citation type="submission" date="2024-02" db="EMBL/GenBank/DDBJ databases">
        <title>High-quality chromosome-scale genome assembly of Pensacola bahiagrass (Paspalum notatum Flugge var. saurae).</title>
        <authorList>
            <person name="Vega J.M."/>
            <person name="Podio M."/>
            <person name="Orjuela J."/>
            <person name="Siena L.A."/>
            <person name="Pessino S.C."/>
            <person name="Combes M.C."/>
            <person name="Mariac C."/>
            <person name="Albertini E."/>
            <person name="Pupilli F."/>
            <person name="Ortiz J.P.A."/>
            <person name="Leblanc O."/>
        </authorList>
    </citation>
    <scope>NUCLEOTIDE SEQUENCE [LARGE SCALE GENOMIC DNA]</scope>
    <source>
        <strain evidence="3">R1</strain>
        <tissue evidence="3">Leaf</tissue>
    </source>
</reference>
<dbReference type="SFLD" id="SFLDG01206">
    <property type="entry name" value="Xi.1"/>
    <property type="match status" value="1"/>
</dbReference>
<name>A0AAQ3WU24_PASNO</name>
<dbReference type="Gene3D" id="1.20.1050.10">
    <property type="match status" value="1"/>
</dbReference>
<organism evidence="3 4">
    <name type="scientific">Paspalum notatum var. saurae</name>
    <dbReference type="NCBI Taxonomy" id="547442"/>
    <lineage>
        <taxon>Eukaryota</taxon>
        <taxon>Viridiplantae</taxon>
        <taxon>Streptophyta</taxon>
        <taxon>Embryophyta</taxon>
        <taxon>Tracheophyta</taxon>
        <taxon>Spermatophyta</taxon>
        <taxon>Magnoliopsida</taxon>
        <taxon>Liliopsida</taxon>
        <taxon>Poales</taxon>
        <taxon>Poaceae</taxon>
        <taxon>PACMAD clade</taxon>
        <taxon>Panicoideae</taxon>
        <taxon>Andropogonodae</taxon>
        <taxon>Paspaleae</taxon>
        <taxon>Paspalinae</taxon>
        <taxon>Paspalum</taxon>
    </lineage>
</organism>
<protein>
    <recommendedName>
        <fullName evidence="2">GST C-terminal domain-containing protein</fullName>
    </recommendedName>
</protein>
<dbReference type="InterPro" id="IPR036249">
    <property type="entry name" value="Thioredoxin-like_sf"/>
</dbReference>
<dbReference type="PANTHER" id="PTHR32419:SF31">
    <property type="entry name" value="OS02G0814800 PROTEIN"/>
    <property type="match status" value="1"/>
</dbReference>
<dbReference type="GO" id="GO:0005737">
    <property type="term" value="C:cytoplasm"/>
    <property type="evidence" value="ECO:0007669"/>
    <property type="project" value="TreeGrafter"/>
</dbReference>
<dbReference type="InterPro" id="IPR016639">
    <property type="entry name" value="GST_Omega/GSH"/>
</dbReference>
<dbReference type="Pfam" id="PF13410">
    <property type="entry name" value="GST_C_2"/>
    <property type="match status" value="1"/>
</dbReference>
<evidence type="ECO:0000313" key="3">
    <source>
        <dbReference type="EMBL" id="WVZ73176.1"/>
    </source>
</evidence>
<keyword evidence="4" id="KW-1185">Reference proteome</keyword>
<dbReference type="InterPro" id="IPR010987">
    <property type="entry name" value="Glutathione-S-Trfase_C-like"/>
</dbReference>
<evidence type="ECO:0000256" key="1">
    <source>
        <dbReference type="SAM" id="MobiDB-lite"/>
    </source>
</evidence>
<sequence length="472" mass="52009">MTARPISASPKLLHSKKRGVLSLRPAAKSSDMWATSPPPLPLQLRRPPPPPPFLVRRRSKRLRRIAASQDPLTALSRLVWGRALPPAPLVLAAREGWTAAWRLLMRQLAPSDPSTGAFTRTPSGFPAVVGTPSPRLHLYVGLPCPWAHRALVVRALLGLEARLPVSVAVPGDDGAWSFTADSPDGLYGKRRLREVYAVRGGGFEGRATVPMLWDAERREVVCNESVEIIKFLCGLADAGGSGLDLWPPELRQEIDRWYGVIYPSVNNGVYRCGFAQSQEAYDAAASELFGALDRLEAHLAGCRYLCGDRLTLADVCLFTTLVRFDLVYNTLFRCTRRKLAEYPSLHAYTRDIYQMPKVAETCDMEAIMAGYFKTLFPLNPGGIQPLQPASCDGESLLRPHGREALSSAAGTPLEAAESLLRKNQYLEQRVEVELYITVGYQISNIFSFSAYANNTKVLAYGSDLETKVGVIK</sequence>